<dbReference type="STRING" id="1132855.GCA_000384255_00750"/>
<dbReference type="GO" id="GO:0009030">
    <property type="term" value="F:thiamine-phosphate kinase activity"/>
    <property type="evidence" value="ECO:0007669"/>
    <property type="project" value="InterPro"/>
</dbReference>
<organism evidence="3 4">
    <name type="scientific">Methylotenera mobilis</name>
    <dbReference type="NCBI Taxonomy" id="359408"/>
    <lineage>
        <taxon>Bacteria</taxon>
        <taxon>Pseudomonadati</taxon>
        <taxon>Pseudomonadota</taxon>
        <taxon>Betaproteobacteria</taxon>
        <taxon>Nitrosomonadales</taxon>
        <taxon>Methylophilaceae</taxon>
        <taxon>Methylotenera</taxon>
    </lineage>
</organism>
<accession>A0A351RBS6</accession>
<dbReference type="GO" id="GO:0009228">
    <property type="term" value="P:thiamine biosynthetic process"/>
    <property type="evidence" value="ECO:0007669"/>
    <property type="project" value="UniProtKB-KW"/>
</dbReference>
<reference evidence="3 4" key="1">
    <citation type="journal article" date="2018" name="Nat. Biotechnol.">
        <title>A standardized bacterial taxonomy based on genome phylogeny substantially revises the tree of life.</title>
        <authorList>
            <person name="Parks D.H."/>
            <person name="Chuvochina M."/>
            <person name="Waite D.W."/>
            <person name="Rinke C."/>
            <person name="Skarshewski A."/>
            <person name="Chaumeil P.A."/>
            <person name="Hugenholtz P."/>
        </authorList>
    </citation>
    <scope>NUCLEOTIDE SEQUENCE [LARGE SCALE GENOMIC DNA]</scope>
    <source>
        <strain evidence="3">UBA9958</strain>
    </source>
</reference>
<evidence type="ECO:0000256" key="1">
    <source>
        <dbReference type="ARBA" id="ARBA00022977"/>
    </source>
</evidence>
<evidence type="ECO:0000259" key="2">
    <source>
        <dbReference type="Pfam" id="PF00586"/>
    </source>
</evidence>
<dbReference type="Gene3D" id="3.30.1330.10">
    <property type="entry name" value="PurM-like, N-terminal domain"/>
    <property type="match status" value="1"/>
</dbReference>
<dbReference type="InterPro" id="IPR016188">
    <property type="entry name" value="PurM-like_N"/>
</dbReference>
<feature type="domain" description="PurM-like N-terminal" evidence="2">
    <location>
        <begin position="23"/>
        <end position="133"/>
    </location>
</feature>
<dbReference type="CDD" id="cd02194">
    <property type="entry name" value="ThiL"/>
    <property type="match status" value="1"/>
</dbReference>
<evidence type="ECO:0000313" key="3">
    <source>
        <dbReference type="EMBL" id="HBA09497.1"/>
    </source>
</evidence>
<keyword evidence="1" id="KW-0784">Thiamine biosynthesis</keyword>
<dbReference type="EMBL" id="DNAA01000193">
    <property type="protein sequence ID" value="HBA09497.1"/>
    <property type="molecule type" value="Genomic_DNA"/>
</dbReference>
<dbReference type="Pfam" id="PF00586">
    <property type="entry name" value="AIRS"/>
    <property type="match status" value="1"/>
</dbReference>
<keyword evidence="3" id="KW-0808">Transferase</keyword>
<dbReference type="PANTHER" id="PTHR30270:SF0">
    <property type="entry name" value="THIAMINE-MONOPHOSPHATE KINASE"/>
    <property type="match status" value="1"/>
</dbReference>
<comment type="caution">
    <text evidence="3">The sequence shown here is derived from an EMBL/GenBank/DDBJ whole genome shotgun (WGS) entry which is preliminary data.</text>
</comment>
<dbReference type="InterPro" id="IPR036921">
    <property type="entry name" value="PurM-like_N_sf"/>
</dbReference>
<proteinExistence type="predicted"/>
<dbReference type="Proteomes" id="UP000264313">
    <property type="component" value="Unassembled WGS sequence"/>
</dbReference>
<dbReference type="NCBIfam" id="TIGR01379">
    <property type="entry name" value="thiL"/>
    <property type="match status" value="1"/>
</dbReference>
<keyword evidence="3" id="KW-0418">Kinase</keyword>
<gene>
    <name evidence="3" type="primary">thiL</name>
    <name evidence="3" type="ORF">DCW48_08020</name>
</gene>
<dbReference type="InterPro" id="IPR036676">
    <property type="entry name" value="PurM-like_C_sf"/>
</dbReference>
<dbReference type="SUPFAM" id="SSF56042">
    <property type="entry name" value="PurM C-terminal domain-like"/>
    <property type="match status" value="1"/>
</dbReference>
<name>A0A351RBS6_9PROT</name>
<feature type="non-terminal residue" evidence="3">
    <location>
        <position position="196"/>
    </location>
</feature>
<dbReference type="SUPFAM" id="SSF55326">
    <property type="entry name" value="PurM N-terminal domain-like"/>
    <property type="match status" value="1"/>
</dbReference>
<dbReference type="AlphaFoldDB" id="A0A351RBS6"/>
<protein>
    <submittedName>
        <fullName evidence="3">Thiamine-phosphate kinase</fullName>
    </submittedName>
</protein>
<dbReference type="InterPro" id="IPR006283">
    <property type="entry name" value="ThiL-like"/>
</dbReference>
<evidence type="ECO:0000313" key="4">
    <source>
        <dbReference type="Proteomes" id="UP000264313"/>
    </source>
</evidence>
<dbReference type="PANTHER" id="PTHR30270">
    <property type="entry name" value="THIAMINE-MONOPHOSPHATE KINASE"/>
    <property type="match status" value="1"/>
</dbReference>
<dbReference type="Gene3D" id="3.90.650.10">
    <property type="entry name" value="PurM-like C-terminal domain"/>
    <property type="match status" value="1"/>
</dbReference>
<sequence length="196" mass="20645">MSEFNLIAKYFTRNTKHTDLSVGDDAALIRVAQGQQLAISADMLVAGTHFFHDAPAYSIGWKSLAVNVSDMAAMGALPKWATLAIALPEVNETWLAEFCKGFFACAQAFDIDLIGGDTTKGPLTLSIQIMGEVPTGKAIQRNGAQIGDDVWVSGLIGSAALGLAHLQGKIALTEPTLSYCINALNAPTPRVALGLA</sequence>